<dbReference type="PANTHER" id="PTHR46558:SF11">
    <property type="entry name" value="HTH-TYPE TRANSCRIPTIONAL REGULATOR XRE"/>
    <property type="match status" value="1"/>
</dbReference>
<keyword evidence="1" id="KW-0238">DNA-binding</keyword>
<keyword evidence="4" id="KW-1185">Reference proteome</keyword>
<organism evidence="3 4">
    <name type="scientific">Taishania pollutisoli</name>
    <dbReference type="NCBI Taxonomy" id="2766479"/>
    <lineage>
        <taxon>Bacteria</taxon>
        <taxon>Pseudomonadati</taxon>
        <taxon>Bacteroidota</taxon>
        <taxon>Flavobacteriia</taxon>
        <taxon>Flavobacteriales</taxon>
        <taxon>Crocinitomicaceae</taxon>
        <taxon>Taishania</taxon>
    </lineage>
</organism>
<accession>A0A8J6PJR3</accession>
<evidence type="ECO:0000259" key="2">
    <source>
        <dbReference type="PROSITE" id="PS50943"/>
    </source>
</evidence>
<dbReference type="Pfam" id="PF01381">
    <property type="entry name" value="HTH_3"/>
    <property type="match status" value="1"/>
</dbReference>
<dbReference type="Gene3D" id="1.10.260.40">
    <property type="entry name" value="lambda repressor-like DNA-binding domains"/>
    <property type="match status" value="1"/>
</dbReference>
<reference evidence="3" key="1">
    <citation type="submission" date="2020-09" db="EMBL/GenBank/DDBJ databases">
        <title>Taishania pollutisoli gen. nov., sp. nov., Isolated from Tetrabromobisphenol A-Contaminated Soil.</title>
        <authorList>
            <person name="Chen Q."/>
        </authorList>
    </citation>
    <scope>NUCLEOTIDE SEQUENCE</scope>
    <source>
        <strain evidence="3">CZZ-1</strain>
    </source>
</reference>
<name>A0A8J6PJR3_9FLAO</name>
<protein>
    <submittedName>
        <fullName evidence="3">Helix-turn-helix transcriptional regulator</fullName>
    </submittedName>
</protein>
<comment type="caution">
    <text evidence="3">The sequence shown here is derived from an EMBL/GenBank/DDBJ whole genome shotgun (WGS) entry which is preliminary data.</text>
</comment>
<evidence type="ECO:0000313" key="3">
    <source>
        <dbReference type="EMBL" id="MBC9812390.1"/>
    </source>
</evidence>
<dbReference type="PANTHER" id="PTHR46558">
    <property type="entry name" value="TRACRIPTIONAL REGULATORY PROTEIN-RELATED-RELATED"/>
    <property type="match status" value="1"/>
</dbReference>
<dbReference type="Proteomes" id="UP000652681">
    <property type="component" value="Unassembled WGS sequence"/>
</dbReference>
<dbReference type="AlphaFoldDB" id="A0A8J6PJR3"/>
<dbReference type="EMBL" id="JACVEL010000004">
    <property type="protein sequence ID" value="MBC9812390.1"/>
    <property type="molecule type" value="Genomic_DNA"/>
</dbReference>
<dbReference type="SMART" id="SM00530">
    <property type="entry name" value="HTH_XRE"/>
    <property type="match status" value="1"/>
</dbReference>
<proteinExistence type="predicted"/>
<dbReference type="PROSITE" id="PS50943">
    <property type="entry name" value="HTH_CROC1"/>
    <property type="match status" value="1"/>
</dbReference>
<dbReference type="RefSeq" id="WP_216713976.1">
    <property type="nucleotide sequence ID" value="NZ_JACVEL010000004.1"/>
</dbReference>
<evidence type="ECO:0000256" key="1">
    <source>
        <dbReference type="ARBA" id="ARBA00023125"/>
    </source>
</evidence>
<dbReference type="GO" id="GO:0003677">
    <property type="term" value="F:DNA binding"/>
    <property type="evidence" value="ECO:0007669"/>
    <property type="project" value="UniProtKB-KW"/>
</dbReference>
<dbReference type="InterPro" id="IPR001387">
    <property type="entry name" value="Cro/C1-type_HTH"/>
</dbReference>
<evidence type="ECO:0000313" key="4">
    <source>
        <dbReference type="Proteomes" id="UP000652681"/>
    </source>
</evidence>
<sequence>MIGENIKRIRLKRTKLSQQEMADYLGVDRNTYANWERGENDIKAEYIPKLADVLQVSIEDLFSTAKSNNISITQQHNEGKDNSILNGAIIIITDKDAVYQLAEVINENIQNRKKG</sequence>
<dbReference type="SUPFAM" id="SSF47413">
    <property type="entry name" value="lambda repressor-like DNA-binding domains"/>
    <property type="match status" value="1"/>
</dbReference>
<dbReference type="InterPro" id="IPR010982">
    <property type="entry name" value="Lambda_DNA-bd_dom_sf"/>
</dbReference>
<gene>
    <name evidence="3" type="ORF">H9Y05_07875</name>
</gene>
<dbReference type="CDD" id="cd00093">
    <property type="entry name" value="HTH_XRE"/>
    <property type="match status" value="1"/>
</dbReference>
<feature type="domain" description="HTH cro/C1-type" evidence="2">
    <location>
        <begin position="6"/>
        <end position="61"/>
    </location>
</feature>